<keyword evidence="5" id="KW-1185">Reference proteome</keyword>
<evidence type="ECO:0000256" key="2">
    <source>
        <dbReference type="ARBA" id="ARBA00023082"/>
    </source>
</evidence>
<gene>
    <name evidence="4" type="ORF">OJ996_24895</name>
</gene>
<dbReference type="EMBL" id="JAPDDR010000019">
    <property type="protein sequence ID" value="MCW1916850.1"/>
    <property type="molecule type" value="Genomic_DNA"/>
</dbReference>
<keyword evidence="3" id="KW-0804">Transcription</keyword>
<proteinExistence type="predicted"/>
<dbReference type="Gene3D" id="1.10.1740.10">
    <property type="match status" value="1"/>
</dbReference>
<dbReference type="PANTHER" id="PTHR43133:SF51">
    <property type="entry name" value="RNA POLYMERASE SIGMA FACTOR"/>
    <property type="match status" value="1"/>
</dbReference>
<dbReference type="Proteomes" id="UP001165653">
    <property type="component" value="Unassembled WGS sequence"/>
</dbReference>
<dbReference type="InterPro" id="IPR013325">
    <property type="entry name" value="RNA_pol_sigma_r2"/>
</dbReference>
<accession>A0ABT3GCB0</accession>
<keyword evidence="2" id="KW-0731">Sigma factor</keyword>
<reference evidence="4" key="1">
    <citation type="submission" date="2022-10" db="EMBL/GenBank/DDBJ databases">
        <title>Luteolibacter sp. GHJ8, whole genome shotgun sequencing project.</title>
        <authorList>
            <person name="Zhao G."/>
            <person name="Shen L."/>
        </authorList>
    </citation>
    <scope>NUCLEOTIDE SEQUENCE</scope>
    <source>
        <strain evidence="4">GHJ8</strain>
    </source>
</reference>
<protein>
    <recommendedName>
        <fullName evidence="6">RNA polymerase subunit sigma-24</fullName>
    </recommendedName>
</protein>
<dbReference type="PANTHER" id="PTHR43133">
    <property type="entry name" value="RNA POLYMERASE ECF-TYPE SIGMA FACTO"/>
    <property type="match status" value="1"/>
</dbReference>
<name>A0ABT3GCB0_9BACT</name>
<evidence type="ECO:0000313" key="5">
    <source>
        <dbReference type="Proteomes" id="UP001165653"/>
    </source>
</evidence>
<dbReference type="InterPro" id="IPR039425">
    <property type="entry name" value="RNA_pol_sigma-70-like"/>
</dbReference>
<dbReference type="SUPFAM" id="SSF88946">
    <property type="entry name" value="Sigma2 domain of RNA polymerase sigma factors"/>
    <property type="match status" value="1"/>
</dbReference>
<dbReference type="RefSeq" id="WP_264516469.1">
    <property type="nucleotide sequence ID" value="NZ_JAPDDR010000019.1"/>
</dbReference>
<evidence type="ECO:0008006" key="6">
    <source>
        <dbReference type="Google" id="ProtNLM"/>
    </source>
</evidence>
<evidence type="ECO:0000256" key="1">
    <source>
        <dbReference type="ARBA" id="ARBA00023015"/>
    </source>
</evidence>
<evidence type="ECO:0000313" key="4">
    <source>
        <dbReference type="EMBL" id="MCW1916850.1"/>
    </source>
</evidence>
<organism evidence="4 5">
    <name type="scientific">Luteolibacter rhizosphaerae</name>
    <dbReference type="NCBI Taxonomy" id="2989719"/>
    <lineage>
        <taxon>Bacteria</taxon>
        <taxon>Pseudomonadati</taxon>
        <taxon>Verrucomicrobiota</taxon>
        <taxon>Verrucomicrobiia</taxon>
        <taxon>Verrucomicrobiales</taxon>
        <taxon>Verrucomicrobiaceae</taxon>
        <taxon>Luteolibacter</taxon>
    </lineage>
</organism>
<sequence length="242" mass="27372">MSFPLEPSAPFPLTRWSLVISSCGQDEAALEELCRLYWQPLYSFCRRSGLNIEDAEDVTQRFFYDLLRNRAELLEGASPDGGRLRSLFLRVIQRRIADHRRQAGALTRGGGKLLSLDTEAAEAGLQAVAPTATAEQVFDRQWALSVLQLALARMEKDFAATGRAHHFAALSPFLDLGSQERSYETLRQVLQVDEVSARQVVHRFRNRFRRHLRSEIAETIADADEDAIDRELNDLCAILREG</sequence>
<comment type="caution">
    <text evidence="4">The sequence shown here is derived from an EMBL/GenBank/DDBJ whole genome shotgun (WGS) entry which is preliminary data.</text>
</comment>
<evidence type="ECO:0000256" key="3">
    <source>
        <dbReference type="ARBA" id="ARBA00023163"/>
    </source>
</evidence>
<keyword evidence="1" id="KW-0805">Transcription regulation</keyword>